<comment type="cofactor">
    <cofactor evidence="1 8">
        <name>FAD</name>
        <dbReference type="ChEBI" id="CHEBI:57692"/>
    </cofactor>
</comment>
<dbReference type="InterPro" id="IPR029041">
    <property type="entry name" value="FAD-linked_oxidoreductase-like"/>
</dbReference>
<reference evidence="10" key="1">
    <citation type="journal article" date="2019" name="Int. J. Syst. Evol. Microbiol.">
        <title>The Global Catalogue of Microorganisms (GCM) 10K type strain sequencing project: providing services to taxonomists for standard genome sequencing and annotation.</title>
        <authorList>
            <consortium name="The Broad Institute Genomics Platform"/>
            <consortium name="The Broad Institute Genome Sequencing Center for Infectious Disease"/>
            <person name="Wu L."/>
            <person name="Ma J."/>
        </authorList>
    </citation>
    <scope>NUCLEOTIDE SEQUENCE [LARGE SCALE GENOMIC DNA]</scope>
    <source>
        <strain evidence="10">CGMCC 1.19032</strain>
    </source>
</reference>
<comment type="similarity">
    <text evidence="3 8">Belongs to the methylenetetrahydrofolate reductase family.</text>
</comment>
<evidence type="ECO:0000256" key="6">
    <source>
        <dbReference type="ARBA" id="ARBA00023002"/>
    </source>
</evidence>
<evidence type="ECO:0000313" key="10">
    <source>
        <dbReference type="Proteomes" id="UP001595969"/>
    </source>
</evidence>
<comment type="pathway">
    <text evidence="2 8">One-carbon metabolism; tetrahydrofolate interconversion.</text>
</comment>
<evidence type="ECO:0000256" key="5">
    <source>
        <dbReference type="ARBA" id="ARBA00022827"/>
    </source>
</evidence>
<evidence type="ECO:0000256" key="7">
    <source>
        <dbReference type="ARBA" id="ARBA00048628"/>
    </source>
</evidence>
<keyword evidence="4 8" id="KW-0285">Flavoprotein</keyword>
<protein>
    <recommendedName>
        <fullName evidence="8">Methylenetetrahydrofolate reductase</fullName>
    </recommendedName>
</protein>
<dbReference type="EMBL" id="JBHSGS010000012">
    <property type="protein sequence ID" value="MFC4718614.1"/>
    <property type="molecule type" value="Genomic_DNA"/>
</dbReference>
<dbReference type="Pfam" id="PF02219">
    <property type="entry name" value="MTHFR"/>
    <property type="match status" value="1"/>
</dbReference>
<dbReference type="Gene3D" id="3.20.20.220">
    <property type="match status" value="1"/>
</dbReference>
<evidence type="ECO:0000256" key="2">
    <source>
        <dbReference type="ARBA" id="ARBA00004777"/>
    </source>
</evidence>
<comment type="caution">
    <text evidence="9">The sequence shown here is derived from an EMBL/GenBank/DDBJ whole genome shotgun (WGS) entry which is preliminary data.</text>
</comment>
<evidence type="ECO:0000313" key="9">
    <source>
        <dbReference type="EMBL" id="MFC4718614.1"/>
    </source>
</evidence>
<organism evidence="9 10">
    <name type="scientific">Enterococcus lemanii</name>
    <dbReference type="NCBI Taxonomy" id="1159752"/>
    <lineage>
        <taxon>Bacteria</taxon>
        <taxon>Bacillati</taxon>
        <taxon>Bacillota</taxon>
        <taxon>Bacilli</taxon>
        <taxon>Lactobacillales</taxon>
        <taxon>Enterococcaceae</taxon>
        <taxon>Enterococcus</taxon>
    </lineage>
</organism>
<evidence type="ECO:0000256" key="4">
    <source>
        <dbReference type="ARBA" id="ARBA00022630"/>
    </source>
</evidence>
<accession>A0ABV9MUA0</accession>
<dbReference type="CDD" id="cd00537">
    <property type="entry name" value="MTHFR"/>
    <property type="match status" value="1"/>
</dbReference>
<keyword evidence="5 8" id="KW-0274">FAD</keyword>
<keyword evidence="10" id="KW-1185">Reference proteome</keyword>
<dbReference type="PANTHER" id="PTHR45754:SF3">
    <property type="entry name" value="METHYLENETETRAHYDROFOLATE REDUCTASE (NADPH)"/>
    <property type="match status" value="1"/>
</dbReference>
<dbReference type="RefSeq" id="WP_204655054.1">
    <property type="nucleotide sequence ID" value="NZ_JAFBFD010000052.1"/>
</dbReference>
<evidence type="ECO:0000256" key="8">
    <source>
        <dbReference type="RuleBase" id="RU003862"/>
    </source>
</evidence>
<dbReference type="InterPro" id="IPR003171">
    <property type="entry name" value="Mehydrof_redctse-like"/>
</dbReference>
<gene>
    <name evidence="9" type="ORF">ACFO5I_02490</name>
</gene>
<evidence type="ECO:0000256" key="1">
    <source>
        <dbReference type="ARBA" id="ARBA00001974"/>
    </source>
</evidence>
<dbReference type="PANTHER" id="PTHR45754">
    <property type="entry name" value="METHYLENETETRAHYDROFOLATE REDUCTASE"/>
    <property type="match status" value="1"/>
</dbReference>
<keyword evidence="6 8" id="KW-0560">Oxidoreductase</keyword>
<comment type="catalytic activity">
    <reaction evidence="7">
        <text>(6S)-5-methyl-5,6,7,8-tetrahydrofolate + NAD(+) = (6R)-5,10-methylene-5,6,7,8-tetrahydrofolate + NADH + H(+)</text>
        <dbReference type="Rhea" id="RHEA:19821"/>
        <dbReference type="ChEBI" id="CHEBI:15378"/>
        <dbReference type="ChEBI" id="CHEBI:15636"/>
        <dbReference type="ChEBI" id="CHEBI:18608"/>
        <dbReference type="ChEBI" id="CHEBI:57540"/>
        <dbReference type="ChEBI" id="CHEBI:57945"/>
        <dbReference type="EC" id="1.5.1.54"/>
    </reaction>
    <physiologicalReaction direction="right-to-left" evidence="7">
        <dbReference type="Rhea" id="RHEA:19823"/>
    </physiologicalReaction>
</comment>
<name>A0ABV9MUA0_9ENTE</name>
<dbReference type="Proteomes" id="UP001595969">
    <property type="component" value="Unassembled WGS sequence"/>
</dbReference>
<sequence length="290" mass="31943">MKIHQLYENSEPVISLEVFPPKKESGLHTLQTMLEQVKTIQPAYISVTYGAGGTSVSNQTLEIAQMLKKTQGIEPLHHLTCIGKSKDELQKILAEIKAAGIENLLVLRGDLPETDQTCVSDFPLAKDLIAFAKQEGDFSIAAACYPEGHIEQASDQENFDHLKAKQAAGADFFISQLFFHNDSFYRMVEGARKAGVTVPIAAGIMPIMSRTQVEKMIFMCGASLPSKLIKLIHRYEQQPEALRQAALEYALAQCEDLIAHGVDGIHLYSMNQPVVAKTVLQHLRGGHACN</sequence>
<dbReference type="SUPFAM" id="SSF51730">
    <property type="entry name" value="FAD-linked oxidoreductase"/>
    <property type="match status" value="1"/>
</dbReference>
<evidence type="ECO:0000256" key="3">
    <source>
        <dbReference type="ARBA" id="ARBA00006743"/>
    </source>
</evidence>
<proteinExistence type="inferred from homology"/>